<name>G9YU27_FLAPL</name>
<reference evidence="1 2" key="1">
    <citation type="submission" date="2011-08" db="EMBL/GenBank/DDBJ databases">
        <authorList>
            <person name="Weinstock G."/>
            <person name="Sodergren E."/>
            <person name="Clifton S."/>
            <person name="Fulton L."/>
            <person name="Fulton B."/>
            <person name="Courtney L."/>
            <person name="Fronick C."/>
            <person name="Harrison M."/>
            <person name="Strong C."/>
            <person name="Farmer C."/>
            <person name="Delahaunty K."/>
            <person name="Markovic C."/>
            <person name="Hall O."/>
            <person name="Minx P."/>
            <person name="Tomlinson C."/>
            <person name="Mitreva M."/>
            <person name="Hou S."/>
            <person name="Chen J."/>
            <person name="Wollam A."/>
            <person name="Pepin K.H."/>
            <person name="Johnson M."/>
            <person name="Bhonagiri V."/>
            <person name="Zhang X."/>
            <person name="Suruliraj S."/>
            <person name="Warren W."/>
            <person name="Chinwalla A."/>
            <person name="Mardis E.R."/>
            <person name="Wilson R.K."/>
        </authorList>
    </citation>
    <scope>NUCLEOTIDE SEQUENCE [LARGE SCALE GENOMIC DNA]</scope>
    <source>
        <strain evidence="1 2">ATCC 29863</strain>
    </source>
</reference>
<proteinExistence type="predicted"/>
<protein>
    <submittedName>
        <fullName evidence="1">Uncharacterized protein</fullName>
    </submittedName>
</protein>
<sequence>MVGRFIGLLLLSSSTFSLFYHNLRSNRRDLSKNPPAGVKGG</sequence>
<accession>G9YU27</accession>
<evidence type="ECO:0000313" key="2">
    <source>
        <dbReference type="Proteomes" id="UP000004459"/>
    </source>
</evidence>
<dbReference type="EMBL" id="AGCK01000243">
    <property type="protein sequence ID" value="EHM43210.1"/>
    <property type="molecule type" value="Genomic_DNA"/>
</dbReference>
<dbReference type="HOGENOM" id="CLU_3268300_0_0_9"/>
<dbReference type="Proteomes" id="UP000004459">
    <property type="component" value="Unassembled WGS sequence"/>
</dbReference>
<dbReference type="AlphaFoldDB" id="G9YU27"/>
<gene>
    <name evidence="1" type="ORF">HMPREF0372_03036</name>
</gene>
<evidence type="ECO:0000313" key="1">
    <source>
        <dbReference type="EMBL" id="EHM43210.1"/>
    </source>
</evidence>
<organism evidence="1 2">
    <name type="scientific">Flavonifractor plautii ATCC 29863</name>
    <dbReference type="NCBI Taxonomy" id="411475"/>
    <lineage>
        <taxon>Bacteria</taxon>
        <taxon>Bacillati</taxon>
        <taxon>Bacillota</taxon>
        <taxon>Clostridia</taxon>
        <taxon>Eubacteriales</taxon>
        <taxon>Oscillospiraceae</taxon>
        <taxon>Flavonifractor</taxon>
    </lineage>
</organism>
<comment type="caution">
    <text evidence="1">The sequence shown here is derived from an EMBL/GenBank/DDBJ whole genome shotgun (WGS) entry which is preliminary data.</text>
</comment>